<dbReference type="EMBL" id="ML170198">
    <property type="protein sequence ID" value="TDL19312.1"/>
    <property type="molecule type" value="Genomic_DNA"/>
</dbReference>
<protein>
    <recommendedName>
        <fullName evidence="3">Protein kinase domain-containing protein</fullName>
    </recommendedName>
</protein>
<dbReference type="Gene3D" id="1.10.510.10">
    <property type="entry name" value="Transferase(Phosphotransferase) domain 1"/>
    <property type="match status" value="1"/>
</dbReference>
<dbReference type="STRING" id="50990.A0A4Y7PWN3"/>
<dbReference type="VEuPathDB" id="FungiDB:BD410DRAFT_727403"/>
<dbReference type="Proteomes" id="UP000294933">
    <property type="component" value="Unassembled WGS sequence"/>
</dbReference>
<dbReference type="InterPro" id="IPR011009">
    <property type="entry name" value="Kinase-like_dom_sf"/>
</dbReference>
<dbReference type="AlphaFoldDB" id="A0A4Y7PWN3"/>
<evidence type="ECO:0008006" key="3">
    <source>
        <dbReference type="Google" id="ProtNLM"/>
    </source>
</evidence>
<organism evidence="1 2">
    <name type="scientific">Rickenella mellea</name>
    <dbReference type="NCBI Taxonomy" id="50990"/>
    <lineage>
        <taxon>Eukaryota</taxon>
        <taxon>Fungi</taxon>
        <taxon>Dikarya</taxon>
        <taxon>Basidiomycota</taxon>
        <taxon>Agaricomycotina</taxon>
        <taxon>Agaricomycetes</taxon>
        <taxon>Hymenochaetales</taxon>
        <taxon>Rickenellaceae</taxon>
        <taxon>Rickenella</taxon>
    </lineage>
</organism>
<reference evidence="1 2" key="1">
    <citation type="submission" date="2018-06" db="EMBL/GenBank/DDBJ databases">
        <title>A transcriptomic atlas of mushroom development highlights an independent origin of complex multicellularity.</title>
        <authorList>
            <consortium name="DOE Joint Genome Institute"/>
            <person name="Krizsan K."/>
            <person name="Almasi E."/>
            <person name="Merenyi Z."/>
            <person name="Sahu N."/>
            <person name="Viragh M."/>
            <person name="Koszo T."/>
            <person name="Mondo S."/>
            <person name="Kiss B."/>
            <person name="Balint B."/>
            <person name="Kues U."/>
            <person name="Barry K."/>
            <person name="Hegedus J.C."/>
            <person name="Henrissat B."/>
            <person name="Johnson J."/>
            <person name="Lipzen A."/>
            <person name="Ohm R."/>
            <person name="Nagy I."/>
            <person name="Pangilinan J."/>
            <person name="Yan J."/>
            <person name="Xiong Y."/>
            <person name="Grigoriev I.V."/>
            <person name="Hibbett D.S."/>
            <person name="Nagy L.G."/>
        </authorList>
    </citation>
    <scope>NUCLEOTIDE SEQUENCE [LARGE SCALE GENOMIC DNA]</scope>
    <source>
        <strain evidence="1 2">SZMC22713</strain>
    </source>
</reference>
<accession>A0A4Y7PWN3</accession>
<gene>
    <name evidence="1" type="ORF">BD410DRAFT_727403</name>
</gene>
<keyword evidence="2" id="KW-1185">Reference proteome</keyword>
<dbReference type="OrthoDB" id="4062651at2759"/>
<sequence>MDNPPPSDFHKKAEKFLEISSDIYANEDERTQKLTEFFSDCFGTPLFVVQNKDKTKGDAVIISNHKSGSRAHRCIVEVKCEVGTGGSDPSVQAALSYRRYWSESSDSKLRQSCCCPSLLLAVAGPWICVLGAVFTTDVIVEPLTDYIWAGFQPSVETQTLRIAQFLYAFNNAIESLDKFYTSVEVTADERVKVARFFPYIRSYPHVDNQVTFDYIEPLTESRKAIFKAKLRTNGKLIVVKFVERYNSAAHRLLAARGLAPELLYAETDEPRLPKTPTRLKMIVMGFVEGENAWERYGDRHLPGDVVTQVEESVARLHANKWVFGDLRATNVMIDHQRDGSQKVLLVDFDWCGVAGESKYPVTVNCSDIKRHPEVQRGGLMDTKHDLYMLELWKKSLVL</sequence>
<name>A0A4Y7PWN3_9AGAM</name>
<dbReference type="Pfam" id="PF06293">
    <property type="entry name" value="Kdo"/>
    <property type="match status" value="1"/>
</dbReference>
<dbReference type="SUPFAM" id="SSF56112">
    <property type="entry name" value="Protein kinase-like (PK-like)"/>
    <property type="match status" value="1"/>
</dbReference>
<evidence type="ECO:0000313" key="2">
    <source>
        <dbReference type="Proteomes" id="UP000294933"/>
    </source>
</evidence>
<evidence type="ECO:0000313" key="1">
    <source>
        <dbReference type="EMBL" id="TDL19312.1"/>
    </source>
</evidence>
<proteinExistence type="predicted"/>